<dbReference type="Proteomes" id="UP000887574">
    <property type="component" value="Unplaced"/>
</dbReference>
<proteinExistence type="predicted"/>
<organism evidence="1 2">
    <name type="scientific">Ditylenchus dipsaci</name>
    <dbReference type="NCBI Taxonomy" id="166011"/>
    <lineage>
        <taxon>Eukaryota</taxon>
        <taxon>Metazoa</taxon>
        <taxon>Ecdysozoa</taxon>
        <taxon>Nematoda</taxon>
        <taxon>Chromadorea</taxon>
        <taxon>Rhabditida</taxon>
        <taxon>Tylenchina</taxon>
        <taxon>Tylenchomorpha</taxon>
        <taxon>Sphaerularioidea</taxon>
        <taxon>Anguinidae</taxon>
        <taxon>Anguininae</taxon>
        <taxon>Ditylenchus</taxon>
    </lineage>
</organism>
<dbReference type="WBParaSite" id="jg7323">
    <property type="protein sequence ID" value="jg7323"/>
    <property type="gene ID" value="jg7323"/>
</dbReference>
<evidence type="ECO:0000313" key="2">
    <source>
        <dbReference type="WBParaSite" id="jg7323"/>
    </source>
</evidence>
<protein>
    <submittedName>
        <fullName evidence="2">Uncharacterized protein</fullName>
    </submittedName>
</protein>
<reference evidence="2" key="1">
    <citation type="submission" date="2022-11" db="UniProtKB">
        <authorList>
            <consortium name="WormBaseParasite"/>
        </authorList>
    </citation>
    <scope>IDENTIFICATION</scope>
</reference>
<accession>A0A915EJC6</accession>
<sequence>MLCAILEIKLGGLALKVDPRLKRVIRLEPDDETCWESELQVSSSYYFLEVYTDCGLCLVNLDPITEVETEMVKTEMEVREDEVITEYLSKYMGGPSPQK</sequence>
<dbReference type="AlphaFoldDB" id="A0A915EJC6"/>
<name>A0A915EJC6_9BILA</name>
<evidence type="ECO:0000313" key="1">
    <source>
        <dbReference type="Proteomes" id="UP000887574"/>
    </source>
</evidence>
<keyword evidence="1" id="KW-1185">Reference proteome</keyword>